<evidence type="ECO:0000259" key="9">
    <source>
        <dbReference type="Pfam" id="PF24817"/>
    </source>
</evidence>
<dbReference type="GeneID" id="108563917"/>
<evidence type="ECO:0000259" key="7">
    <source>
        <dbReference type="Pfam" id="PF12341"/>
    </source>
</evidence>
<keyword evidence="3" id="KW-0677">Repeat</keyword>
<dbReference type="InterPro" id="IPR057646">
    <property type="entry name" value="WD40_WDHD1_1st"/>
</dbReference>
<dbReference type="Pfam" id="PF20946">
    <property type="entry name" value="Ctf4_C"/>
    <property type="match status" value="1"/>
</dbReference>
<keyword evidence="11" id="KW-0238">DNA-binding</keyword>
<dbReference type="InterPro" id="IPR022100">
    <property type="entry name" value="WDHD1/CFT4_beta-prop_2nd"/>
</dbReference>
<protein>
    <submittedName>
        <fullName evidence="11">WD repeat and HMG-box DNA-binding protein 1 isoform X1</fullName>
    </submittedName>
</protein>
<evidence type="ECO:0000313" key="10">
    <source>
        <dbReference type="Proteomes" id="UP000695000"/>
    </source>
</evidence>
<feature type="domain" description="WDHD1 first WD40" evidence="9">
    <location>
        <begin position="9"/>
        <end position="297"/>
    </location>
</feature>
<dbReference type="PROSITE" id="PS50082">
    <property type="entry name" value="WD_REPEATS_2"/>
    <property type="match status" value="1"/>
</dbReference>
<evidence type="ECO:0000256" key="2">
    <source>
        <dbReference type="ARBA" id="ARBA00022574"/>
    </source>
</evidence>
<organism evidence="10 11">
    <name type="scientific">Nicrophorus vespilloides</name>
    <name type="common">Boreal carrion beetle</name>
    <dbReference type="NCBI Taxonomy" id="110193"/>
    <lineage>
        <taxon>Eukaryota</taxon>
        <taxon>Metazoa</taxon>
        <taxon>Ecdysozoa</taxon>
        <taxon>Arthropoda</taxon>
        <taxon>Hexapoda</taxon>
        <taxon>Insecta</taxon>
        <taxon>Pterygota</taxon>
        <taxon>Neoptera</taxon>
        <taxon>Endopterygota</taxon>
        <taxon>Coleoptera</taxon>
        <taxon>Polyphaga</taxon>
        <taxon>Staphyliniformia</taxon>
        <taxon>Silphidae</taxon>
        <taxon>Nicrophorinae</taxon>
        <taxon>Nicrophorus</taxon>
    </lineage>
</organism>
<evidence type="ECO:0000256" key="5">
    <source>
        <dbReference type="PROSITE-ProRule" id="PRU00221"/>
    </source>
</evidence>
<feature type="domain" description="WDHD1/CFT4 helical bundle" evidence="8">
    <location>
        <begin position="687"/>
        <end position="760"/>
    </location>
</feature>
<name>A0ABM1MUH3_NICVS</name>
<evidence type="ECO:0000256" key="1">
    <source>
        <dbReference type="ARBA" id="ARBA00004123"/>
    </source>
</evidence>
<evidence type="ECO:0000256" key="4">
    <source>
        <dbReference type="ARBA" id="ARBA00023242"/>
    </source>
</evidence>
<dbReference type="PANTHER" id="PTHR19932">
    <property type="entry name" value="WD REPEAT AND HMG-BOX DNA BINDING PROTEIN"/>
    <property type="match status" value="1"/>
</dbReference>
<feature type="region of interest" description="Disordered" evidence="6">
    <location>
        <begin position="800"/>
        <end position="825"/>
    </location>
</feature>
<dbReference type="Pfam" id="PF24817">
    <property type="entry name" value="WD40_WDHD1_1st"/>
    <property type="match status" value="1"/>
</dbReference>
<feature type="domain" description="WDHD1/CFT4 second beta-propeller" evidence="7">
    <location>
        <begin position="394"/>
        <end position="672"/>
    </location>
</feature>
<dbReference type="SUPFAM" id="SSF50978">
    <property type="entry name" value="WD40 repeat-like"/>
    <property type="match status" value="1"/>
</dbReference>
<gene>
    <name evidence="11" type="primary">LOC108563917</name>
</gene>
<feature type="compositionally biased region" description="Basic and acidic residues" evidence="6">
    <location>
        <begin position="871"/>
        <end position="912"/>
    </location>
</feature>
<keyword evidence="4" id="KW-0539">Nucleus</keyword>
<dbReference type="InterPro" id="IPR048591">
    <property type="entry name" value="WDHD1/CFT4_hel"/>
</dbReference>
<evidence type="ECO:0000259" key="8">
    <source>
        <dbReference type="Pfam" id="PF20946"/>
    </source>
</evidence>
<keyword evidence="10" id="KW-1185">Reference proteome</keyword>
<dbReference type="Pfam" id="PF12341">
    <property type="entry name" value="Mcl1_mid"/>
    <property type="match status" value="1"/>
</dbReference>
<dbReference type="Gene3D" id="2.130.10.10">
    <property type="entry name" value="YVTN repeat-like/Quinoprotein amine dehydrogenase"/>
    <property type="match status" value="2"/>
</dbReference>
<sequence length="912" mass="100784">MGINLLPVRYGHYEGHTDICFSDDGDKLLSCGADGEVRIWNGFDDDDPLQNCIGEFALCIKHKGEHIFVGTNTNLVQQLTYPNGDRNGILTRFTAHVNHMYISEAHNWIALASEDMTVKVMEISTKETKTFTINGPPLSVSLCKNLKNLAVSCGDGKLKIFNIEDQSLIKEISVVAKANSFENAKELCRIDFDQKYNKYFAYPDGNKISILNISDWNEAFTLSTDAIDSNYSLVCFSPCGNYVAASTLDGNIAVWLLRSQTIVGFEKQSDIAITSLAWNPKGNGELAFADAQGNVGMATNCTETGADEDDGDIPDEEGAIEEQNYESENIDFGDVQIEAEDDDEDNENAVSLEKLKKEIMGPLEPELEAIEAAASRSPSPRARSVTPEIPLQPAFMPSSTPEHLDPRYMCYNEVGIIRCYGCNLDDDDDGTRSIEVEFHDSQIHSSMMIRNYKGYTMGSISTAALAVANNTVIHVVPLGSSSEEWHLVLEDDEEIVCIAASHNLICLATANYFVHVSTIFGIQKAVISVPGPILTMSAIGMVLIIAYHSTSTRKGDQCVETMLVKFEGTTIENRDMKVALKPGSKLQWLGFTDVGTPAMMDSTGMVYLHPLQCNLWIPFCDTKKHHKSPSDGFFMTAIYESLGTIRGIRCKGSLYPGFTPRPTLTEIEFQPPFLEIGTGKSQYESSLFTMSTLQIEGMEKKYQEIALKSFALAMKNNLEKRAVEFMEMLGNPQLLNLAVKYASKFDKRRLVEKLMDVASKIDADADPPTFNGSSVSTPSTNVIKPNKKLLLESTSKILNKSKSQVSTPTQGTPSSSMINNTPSTSIISTPGNITLSDISILQDEPKNPFLKSLKKTQTSAFNPLSLTDKFAGIEKENDSVKSEKRKQPDSSPSEKNKEKQRKLDRFMFSKRN</sequence>
<feature type="region of interest" description="Disordered" evidence="6">
    <location>
        <begin position="865"/>
        <end position="912"/>
    </location>
</feature>
<dbReference type="GO" id="GO:0003677">
    <property type="term" value="F:DNA binding"/>
    <property type="evidence" value="ECO:0007669"/>
    <property type="project" value="UniProtKB-KW"/>
</dbReference>
<accession>A0ABM1MUH3</accession>
<comment type="subcellular location">
    <subcellularLocation>
        <location evidence="1">Nucleus</location>
    </subcellularLocation>
</comment>
<proteinExistence type="predicted"/>
<dbReference type="InterPro" id="IPR036322">
    <property type="entry name" value="WD40_repeat_dom_sf"/>
</dbReference>
<evidence type="ECO:0000313" key="11">
    <source>
        <dbReference type="RefSeq" id="XP_017778223.1"/>
    </source>
</evidence>
<keyword evidence="2 5" id="KW-0853">WD repeat</keyword>
<dbReference type="InterPro" id="IPR015943">
    <property type="entry name" value="WD40/YVTN_repeat-like_dom_sf"/>
</dbReference>
<evidence type="ECO:0000256" key="6">
    <source>
        <dbReference type="SAM" id="MobiDB-lite"/>
    </source>
</evidence>
<dbReference type="PANTHER" id="PTHR19932:SF10">
    <property type="entry name" value="WD REPEAT AND HMG-BOX DNA-BINDING PROTEIN 1"/>
    <property type="match status" value="1"/>
</dbReference>
<evidence type="ECO:0000256" key="3">
    <source>
        <dbReference type="ARBA" id="ARBA00022737"/>
    </source>
</evidence>
<dbReference type="SMART" id="SM00320">
    <property type="entry name" value="WD40"/>
    <property type="match status" value="4"/>
</dbReference>
<dbReference type="InterPro" id="IPR001680">
    <property type="entry name" value="WD40_rpt"/>
</dbReference>
<dbReference type="RefSeq" id="XP_017778223.1">
    <property type="nucleotide sequence ID" value="XM_017922734.1"/>
</dbReference>
<dbReference type="Proteomes" id="UP000695000">
    <property type="component" value="Unplaced"/>
</dbReference>
<reference evidence="11" key="1">
    <citation type="submission" date="2025-08" db="UniProtKB">
        <authorList>
            <consortium name="RefSeq"/>
        </authorList>
    </citation>
    <scope>IDENTIFICATION</scope>
    <source>
        <tissue evidence="11">Whole Larva</tissue>
    </source>
</reference>
<feature type="repeat" description="WD" evidence="5">
    <location>
        <begin position="9"/>
        <end position="41"/>
    </location>
</feature>
<dbReference type="PROSITE" id="PS50294">
    <property type="entry name" value="WD_REPEATS_REGION"/>
    <property type="match status" value="1"/>
</dbReference>